<dbReference type="Proteomes" id="UP000198924">
    <property type="component" value="Unassembled WGS sequence"/>
</dbReference>
<dbReference type="RefSeq" id="WP_091711936.1">
    <property type="nucleotide sequence ID" value="NZ_FOSH01000004.1"/>
</dbReference>
<organism evidence="2 3">
    <name type="scientific">Methylophaga sulfidovorans</name>
    <dbReference type="NCBI Taxonomy" id="45496"/>
    <lineage>
        <taxon>Bacteria</taxon>
        <taxon>Pseudomonadati</taxon>
        <taxon>Pseudomonadota</taxon>
        <taxon>Gammaproteobacteria</taxon>
        <taxon>Thiotrichales</taxon>
        <taxon>Piscirickettsiaceae</taxon>
        <taxon>Methylophaga</taxon>
    </lineage>
</organism>
<evidence type="ECO:0000313" key="2">
    <source>
        <dbReference type="EMBL" id="SFK03842.1"/>
    </source>
</evidence>
<dbReference type="EMBL" id="FOSH01000004">
    <property type="protein sequence ID" value="SFK03842.1"/>
    <property type="molecule type" value="Genomic_DNA"/>
</dbReference>
<protein>
    <recommendedName>
        <fullName evidence="4">DUF3012 domain-containing protein</fullName>
    </recommendedName>
</protein>
<name>A0A1I3W8R9_9GAMM</name>
<dbReference type="STRING" id="45496.SAMN04488079_10487"/>
<accession>A0A1I3W8R9</accession>
<dbReference type="OrthoDB" id="5609437at2"/>
<keyword evidence="3" id="KW-1185">Reference proteome</keyword>
<evidence type="ECO:0008006" key="4">
    <source>
        <dbReference type="Google" id="ProtNLM"/>
    </source>
</evidence>
<dbReference type="PROSITE" id="PS51257">
    <property type="entry name" value="PROKAR_LIPOPROTEIN"/>
    <property type="match status" value="1"/>
</dbReference>
<dbReference type="Pfam" id="PF11216">
    <property type="entry name" value="DUF3012"/>
    <property type="match status" value="1"/>
</dbReference>
<dbReference type="InterPro" id="IPR021379">
    <property type="entry name" value="DUF3012"/>
</dbReference>
<proteinExistence type="predicted"/>
<feature type="signal peptide" evidence="1">
    <location>
        <begin position="1"/>
        <end position="22"/>
    </location>
</feature>
<evidence type="ECO:0000313" key="3">
    <source>
        <dbReference type="Proteomes" id="UP000198924"/>
    </source>
</evidence>
<keyword evidence="1" id="KW-0732">Signal</keyword>
<dbReference type="AlphaFoldDB" id="A0A1I3W8R9"/>
<feature type="chain" id="PRO_5011784947" description="DUF3012 domain-containing protein" evidence="1">
    <location>
        <begin position="23"/>
        <end position="63"/>
    </location>
</feature>
<reference evidence="3" key="1">
    <citation type="submission" date="2016-10" db="EMBL/GenBank/DDBJ databases">
        <authorList>
            <person name="Varghese N."/>
            <person name="Submissions S."/>
        </authorList>
    </citation>
    <scope>NUCLEOTIDE SEQUENCE [LARGE SCALE GENOMIC DNA]</scope>
    <source>
        <strain evidence="3">DSM 11578</strain>
    </source>
</reference>
<evidence type="ECO:0000256" key="1">
    <source>
        <dbReference type="SAM" id="SignalP"/>
    </source>
</evidence>
<gene>
    <name evidence="2" type="ORF">SAMN04488079_10487</name>
</gene>
<sequence>MKSLKTVLCFVALLGAFFLVSACSPEVGSEDWCQMMRDKAKGDWTANEAADFTQYCIFPSNDK</sequence>